<dbReference type="STRING" id="742817.HMPREF9449_03067"/>
<evidence type="ECO:0000256" key="1">
    <source>
        <dbReference type="ARBA" id="ARBA00022679"/>
    </source>
</evidence>
<dbReference type="PANTHER" id="PTHR46401:SF2">
    <property type="entry name" value="GLYCOSYLTRANSFERASE WBBK-RELATED"/>
    <property type="match status" value="1"/>
</dbReference>
<accession>H1DLD1</accession>
<dbReference type="eggNOG" id="COG0438">
    <property type="taxonomic scope" value="Bacteria"/>
</dbReference>
<protein>
    <recommendedName>
        <fullName evidence="2">Glycosyl transferase family 1 domain-containing protein</fullName>
    </recommendedName>
</protein>
<dbReference type="PANTHER" id="PTHR46401">
    <property type="entry name" value="GLYCOSYLTRANSFERASE WBBK-RELATED"/>
    <property type="match status" value="1"/>
</dbReference>
<dbReference type="Gene3D" id="3.40.50.2000">
    <property type="entry name" value="Glycogen Phosphorylase B"/>
    <property type="match status" value="2"/>
</dbReference>
<comment type="caution">
    <text evidence="3">The sequence shown here is derived from an EMBL/GenBank/DDBJ whole genome shotgun (WGS) entry which is preliminary data.</text>
</comment>
<keyword evidence="4" id="KW-1185">Reference proteome</keyword>
<organism evidence="3 4">
    <name type="scientific">Odoribacter laneus YIT 12061</name>
    <dbReference type="NCBI Taxonomy" id="742817"/>
    <lineage>
        <taxon>Bacteria</taxon>
        <taxon>Pseudomonadati</taxon>
        <taxon>Bacteroidota</taxon>
        <taxon>Bacteroidia</taxon>
        <taxon>Bacteroidales</taxon>
        <taxon>Odoribacteraceae</taxon>
        <taxon>Odoribacter</taxon>
    </lineage>
</organism>
<feature type="domain" description="Glycosyl transferase family 1" evidence="2">
    <location>
        <begin position="196"/>
        <end position="357"/>
    </location>
</feature>
<dbReference type="EMBL" id="ADMC01000038">
    <property type="protein sequence ID" value="EHP44959.1"/>
    <property type="molecule type" value="Genomic_DNA"/>
</dbReference>
<proteinExistence type="predicted"/>
<reference evidence="3 4" key="1">
    <citation type="submission" date="2012-01" db="EMBL/GenBank/DDBJ databases">
        <title>The Genome Sequence of Odoribacter laneus YIT 12061.</title>
        <authorList>
            <consortium name="The Broad Institute Genome Sequencing Platform"/>
            <person name="Earl A."/>
            <person name="Ward D."/>
            <person name="Feldgarden M."/>
            <person name="Gevers D."/>
            <person name="Morotomi M."/>
            <person name="Young S.K."/>
            <person name="Zeng Q."/>
            <person name="Gargeya S."/>
            <person name="Fitzgerald M."/>
            <person name="Haas B."/>
            <person name="Abouelleil A."/>
            <person name="Alvarado L."/>
            <person name="Arachchi H.M."/>
            <person name="Berlin A."/>
            <person name="Chapman S.B."/>
            <person name="Gearin G."/>
            <person name="Goldberg J."/>
            <person name="Griggs A."/>
            <person name="Gujja S."/>
            <person name="Hansen M."/>
            <person name="Heiman D."/>
            <person name="Howarth C."/>
            <person name="Larimer J."/>
            <person name="Lui A."/>
            <person name="MacDonald P.J.P."/>
            <person name="McCowen C."/>
            <person name="Montmayeur A."/>
            <person name="Murphy C."/>
            <person name="Neiman D."/>
            <person name="Pearson M."/>
            <person name="Priest M."/>
            <person name="Roberts A."/>
            <person name="Saif S."/>
            <person name="Shea T."/>
            <person name="Sisk P."/>
            <person name="Stolte C."/>
            <person name="Sykes S."/>
            <person name="Wortman J."/>
            <person name="Nusbaum C."/>
            <person name="Birren B."/>
        </authorList>
    </citation>
    <scope>NUCLEOTIDE SEQUENCE [LARGE SCALE GENOMIC DNA]</scope>
    <source>
        <strain evidence="3 4">YIT 12061</strain>
    </source>
</reference>
<keyword evidence="1" id="KW-0808">Transferase</keyword>
<evidence type="ECO:0000259" key="2">
    <source>
        <dbReference type="Pfam" id="PF00534"/>
    </source>
</evidence>
<dbReference type="InterPro" id="IPR001296">
    <property type="entry name" value="Glyco_trans_1"/>
</dbReference>
<dbReference type="HOGENOM" id="CLU_009583_36_1_10"/>
<dbReference type="PATRIC" id="fig|742817.3.peg.3273"/>
<dbReference type="GeneID" id="98070582"/>
<evidence type="ECO:0000313" key="3">
    <source>
        <dbReference type="EMBL" id="EHP44959.1"/>
    </source>
</evidence>
<dbReference type="AlphaFoldDB" id="H1DLD1"/>
<dbReference type="GO" id="GO:0016757">
    <property type="term" value="F:glycosyltransferase activity"/>
    <property type="evidence" value="ECO:0007669"/>
    <property type="project" value="InterPro"/>
</dbReference>
<sequence length="381" mass="44218">MEIVSNKTFCFFSSFKRFVPGNLVYERQGPFLVEHGYVVKYFVSDNLPAQTINGIQIISTGYKPSGYLKRIFIAPFYMFKKLRKENAAIYQTNSIDFLFIGLLLKLSGRKVVFNLTESHPYTIKNNRKIPVVLKKTLIFLLAQYMKFSLRKFDAVFTVSENIVDYLKKWKVKKVYLLANFPVLNPHYKLNYNDYKNREDTVIYFGSIYEISKQEHFIRALEKLNGSVKYLLAGRFGDKNYERSIQSMSFWKNIEFINGFAKEELPSLLARATISNVLRDFSLTGSPKGSLGVIKIFESMEAALPIICSDVPVYRKIIEKYNCGILVDPNDTDQIFKAIQFLIENKEKAYEMGQNGRRAVIEEFNWAKQAEMYGNIINEILK</sequence>
<gene>
    <name evidence="3" type="ORF">HMPREF9449_03067</name>
</gene>
<dbReference type="Pfam" id="PF00534">
    <property type="entry name" value="Glycos_transf_1"/>
    <property type="match status" value="1"/>
</dbReference>
<name>H1DLD1_9BACT</name>
<evidence type="ECO:0000313" key="4">
    <source>
        <dbReference type="Proteomes" id="UP000004892"/>
    </source>
</evidence>
<dbReference type="RefSeq" id="WP_009138209.1">
    <property type="nucleotide sequence ID" value="NZ_JH594600.1"/>
</dbReference>
<dbReference type="Proteomes" id="UP000004892">
    <property type="component" value="Unassembled WGS sequence"/>
</dbReference>
<dbReference type="SUPFAM" id="SSF53756">
    <property type="entry name" value="UDP-Glycosyltransferase/glycogen phosphorylase"/>
    <property type="match status" value="1"/>
</dbReference>
<dbReference type="GO" id="GO:0009103">
    <property type="term" value="P:lipopolysaccharide biosynthetic process"/>
    <property type="evidence" value="ECO:0007669"/>
    <property type="project" value="TreeGrafter"/>
</dbReference>